<evidence type="ECO:0000256" key="7">
    <source>
        <dbReference type="ARBA" id="ARBA00023065"/>
    </source>
</evidence>
<dbReference type="GO" id="GO:0030001">
    <property type="term" value="P:metal ion transport"/>
    <property type="evidence" value="ECO:0007669"/>
    <property type="project" value="UniProtKB-ARBA"/>
</dbReference>
<feature type="transmembrane region" description="Helical" evidence="9">
    <location>
        <begin position="343"/>
        <end position="363"/>
    </location>
</feature>
<dbReference type="GO" id="GO:0005886">
    <property type="term" value="C:plasma membrane"/>
    <property type="evidence" value="ECO:0007669"/>
    <property type="project" value="UniProtKB-SubCell"/>
</dbReference>
<feature type="transmembrane region" description="Helical" evidence="9">
    <location>
        <begin position="418"/>
        <end position="436"/>
    </location>
</feature>
<keyword evidence="8 9" id="KW-0472">Membrane</keyword>
<evidence type="ECO:0000256" key="8">
    <source>
        <dbReference type="ARBA" id="ARBA00023136"/>
    </source>
</evidence>
<keyword evidence="3" id="KW-0813">Transport</keyword>
<organism evidence="10 11">
    <name type="scientific">Candidatus Aveggerthella stercoripullorum</name>
    <dbReference type="NCBI Taxonomy" id="2840688"/>
    <lineage>
        <taxon>Bacteria</taxon>
        <taxon>Bacillati</taxon>
        <taxon>Actinomycetota</taxon>
        <taxon>Coriobacteriia</taxon>
        <taxon>Eggerthellales</taxon>
        <taxon>Eggerthellaceae</taxon>
        <taxon>Eggerthellaceae incertae sedis</taxon>
        <taxon>Candidatus Aveggerthella</taxon>
    </lineage>
</organism>
<comment type="similarity">
    <text evidence="2">Belongs to the TrkH potassium transport family.</text>
</comment>
<feature type="transmembrane region" description="Helical" evidence="9">
    <location>
        <begin position="456"/>
        <end position="475"/>
    </location>
</feature>
<evidence type="ECO:0000256" key="4">
    <source>
        <dbReference type="ARBA" id="ARBA00022475"/>
    </source>
</evidence>
<dbReference type="EMBL" id="DVGB01000100">
    <property type="protein sequence ID" value="HIR02247.1"/>
    <property type="molecule type" value="Genomic_DNA"/>
</dbReference>
<dbReference type="PANTHER" id="PTHR32024:SF2">
    <property type="entry name" value="TRK SYSTEM POTASSIUM UPTAKE PROTEIN TRKG-RELATED"/>
    <property type="match status" value="1"/>
</dbReference>
<reference evidence="10" key="2">
    <citation type="journal article" date="2021" name="PeerJ">
        <title>Extensive microbial diversity within the chicken gut microbiome revealed by metagenomics and culture.</title>
        <authorList>
            <person name="Gilroy R."/>
            <person name="Ravi A."/>
            <person name="Getino M."/>
            <person name="Pursley I."/>
            <person name="Horton D.L."/>
            <person name="Alikhan N.F."/>
            <person name="Baker D."/>
            <person name="Gharbi K."/>
            <person name="Hall N."/>
            <person name="Watson M."/>
            <person name="Adriaenssens E.M."/>
            <person name="Foster-Nyarko E."/>
            <person name="Jarju S."/>
            <person name="Secka A."/>
            <person name="Antonio M."/>
            <person name="Oren A."/>
            <person name="Chaudhuri R.R."/>
            <person name="La Ragione R."/>
            <person name="Hildebrand F."/>
            <person name="Pallen M.J."/>
        </authorList>
    </citation>
    <scope>NUCLEOTIDE SEQUENCE</scope>
    <source>
        <strain evidence="10">ChiGjej1B1-2707</strain>
    </source>
</reference>
<feature type="transmembrane region" description="Helical" evidence="9">
    <location>
        <begin position="12"/>
        <end position="38"/>
    </location>
</feature>
<dbReference type="Pfam" id="PF02386">
    <property type="entry name" value="TrkH"/>
    <property type="match status" value="1"/>
</dbReference>
<keyword evidence="4" id="KW-1003">Cell membrane</keyword>
<evidence type="ECO:0000256" key="2">
    <source>
        <dbReference type="ARBA" id="ARBA00009137"/>
    </source>
</evidence>
<comment type="caution">
    <text evidence="10">The sequence shown here is derived from an EMBL/GenBank/DDBJ whole genome shotgun (WGS) entry which is preliminary data.</text>
</comment>
<reference evidence="10" key="1">
    <citation type="submission" date="2020-10" db="EMBL/GenBank/DDBJ databases">
        <authorList>
            <person name="Gilroy R."/>
        </authorList>
    </citation>
    <scope>NUCLEOTIDE SEQUENCE</scope>
    <source>
        <strain evidence="10">ChiGjej1B1-2707</strain>
    </source>
</reference>
<feature type="transmembrane region" description="Helical" evidence="9">
    <location>
        <begin position="138"/>
        <end position="158"/>
    </location>
</feature>
<keyword evidence="6 9" id="KW-1133">Transmembrane helix</keyword>
<feature type="transmembrane region" description="Helical" evidence="9">
    <location>
        <begin position="187"/>
        <end position="210"/>
    </location>
</feature>
<comment type="subcellular location">
    <subcellularLocation>
        <location evidence="1">Cell membrane</location>
        <topology evidence="1">Multi-pass membrane protein</topology>
    </subcellularLocation>
</comment>
<proteinExistence type="inferred from homology"/>
<dbReference type="AlphaFoldDB" id="A0A9D1A1J0"/>
<feature type="transmembrane region" description="Helical" evidence="9">
    <location>
        <begin position="243"/>
        <end position="267"/>
    </location>
</feature>
<feature type="transmembrane region" description="Helical" evidence="9">
    <location>
        <begin position="217"/>
        <end position="237"/>
    </location>
</feature>
<sequence>MWPRFSFNDFRTIAHYLGVLIVCFAVAPGVPFVTALLLQEWEPASRYLLTVGICLTIGTAMRLLMPTPSRLNRQQAMAVTGLAWIVLALIAAIPLAMSNHYNTYTDALFDCVSGLTTTGATCVTNIDHMSMADNMFRFVMHFVGGMGLVVVALSLGLFGRRSSDASLYASEGRSEHVVPNVVQTTRFIARMAVTVILCALVPIFLVLLVTGMEPLRAFLHGLWLSISAFMTGGFSPMSTSVMYYHSAVVETLLMVVMLLGSINFALYPEIRRGRTDHFFHDLEIRTGAMWLLLMTAVLVATLASAPLFNDLPEMLRNCAFMIVSAASTTGFQTVSANQLTTTFSSGAFLVLAIVMAVGGGAGATSGGIKFHRVGIIWKSFVSTVKSALFPASARVVVDYHHIGRRQLRPEVSREALTVFTLYVITYVIGTLAGLAYGYDAMTALFESVAMASNGGISAGISGAGMPLGLEIIYILQMWAGRLEFVTLMALIVEIVVSITPDRETFSRLLNRGK</sequence>
<evidence type="ECO:0000256" key="6">
    <source>
        <dbReference type="ARBA" id="ARBA00022989"/>
    </source>
</evidence>
<gene>
    <name evidence="10" type="ORF">IAA69_08325</name>
</gene>
<evidence type="ECO:0000313" key="10">
    <source>
        <dbReference type="EMBL" id="HIR02247.1"/>
    </source>
</evidence>
<evidence type="ECO:0000256" key="1">
    <source>
        <dbReference type="ARBA" id="ARBA00004651"/>
    </source>
</evidence>
<evidence type="ECO:0000256" key="9">
    <source>
        <dbReference type="SAM" id="Phobius"/>
    </source>
</evidence>
<feature type="transmembrane region" description="Helical" evidence="9">
    <location>
        <begin position="76"/>
        <end position="95"/>
    </location>
</feature>
<feature type="transmembrane region" description="Helical" evidence="9">
    <location>
        <begin position="288"/>
        <end position="308"/>
    </location>
</feature>
<dbReference type="PANTHER" id="PTHR32024">
    <property type="entry name" value="TRK SYSTEM POTASSIUM UPTAKE PROTEIN TRKG-RELATED"/>
    <property type="match status" value="1"/>
</dbReference>
<evidence type="ECO:0000256" key="5">
    <source>
        <dbReference type="ARBA" id="ARBA00022692"/>
    </source>
</evidence>
<keyword evidence="5 9" id="KW-0812">Transmembrane</keyword>
<name>A0A9D1A1J0_9ACTN</name>
<protein>
    <submittedName>
        <fullName evidence="10">TrkH family potassium uptake protein</fullName>
    </submittedName>
</protein>
<dbReference type="Proteomes" id="UP000824261">
    <property type="component" value="Unassembled WGS sequence"/>
</dbReference>
<evidence type="ECO:0000313" key="11">
    <source>
        <dbReference type="Proteomes" id="UP000824261"/>
    </source>
</evidence>
<keyword evidence="7" id="KW-0406">Ion transport</keyword>
<evidence type="ECO:0000256" key="3">
    <source>
        <dbReference type="ARBA" id="ARBA00022448"/>
    </source>
</evidence>
<accession>A0A9D1A1J0</accession>
<feature type="transmembrane region" description="Helical" evidence="9">
    <location>
        <begin position="44"/>
        <end position="64"/>
    </location>
</feature>
<feature type="transmembrane region" description="Helical" evidence="9">
    <location>
        <begin position="482"/>
        <end position="500"/>
    </location>
</feature>
<dbReference type="GO" id="GO:0008324">
    <property type="term" value="F:monoatomic cation transmembrane transporter activity"/>
    <property type="evidence" value="ECO:0007669"/>
    <property type="project" value="InterPro"/>
</dbReference>
<dbReference type="InterPro" id="IPR003445">
    <property type="entry name" value="Cat_transpt"/>
</dbReference>